<evidence type="ECO:0000259" key="17">
    <source>
        <dbReference type="Pfam" id="PF02771"/>
    </source>
</evidence>
<evidence type="ECO:0000256" key="13">
    <source>
        <dbReference type="ARBA" id="ARBA00050758"/>
    </source>
</evidence>
<dbReference type="InterPro" id="IPR006091">
    <property type="entry name" value="Acyl-CoA_Oxase/DH_mid-dom"/>
</dbReference>
<comment type="catalytic activity">
    <reaction evidence="12">
        <text>hexanoyl-CoA + oxidized [electron-transfer flavoprotein] + H(+) = (2E)-hexenoyl-CoA + reduced [electron-transfer flavoprotein]</text>
        <dbReference type="Rhea" id="RHEA:43464"/>
        <dbReference type="Rhea" id="RHEA-COMP:10685"/>
        <dbReference type="Rhea" id="RHEA-COMP:10686"/>
        <dbReference type="ChEBI" id="CHEBI:15378"/>
        <dbReference type="ChEBI" id="CHEBI:57692"/>
        <dbReference type="ChEBI" id="CHEBI:58307"/>
        <dbReference type="ChEBI" id="CHEBI:62077"/>
        <dbReference type="ChEBI" id="CHEBI:62620"/>
    </reaction>
    <physiologicalReaction direction="left-to-right" evidence="12">
        <dbReference type="Rhea" id="RHEA:43465"/>
    </physiologicalReaction>
</comment>
<evidence type="ECO:0000256" key="6">
    <source>
        <dbReference type="ARBA" id="ARBA00022827"/>
    </source>
</evidence>
<comment type="caution">
    <text evidence="18">The sequence shown here is derived from an EMBL/GenBank/DDBJ whole genome shotgun (WGS) entry which is preliminary data.</text>
</comment>
<proteinExistence type="inferred from homology"/>
<comment type="catalytic activity">
    <reaction evidence="13">
        <text>butanoyl-CoA + oxidized [electron-transfer flavoprotein] + H(+) = (2E)-butenoyl-CoA + reduced [electron-transfer flavoprotein]</text>
        <dbReference type="Rhea" id="RHEA:24004"/>
        <dbReference type="Rhea" id="RHEA-COMP:10685"/>
        <dbReference type="Rhea" id="RHEA-COMP:10686"/>
        <dbReference type="ChEBI" id="CHEBI:15378"/>
        <dbReference type="ChEBI" id="CHEBI:57332"/>
        <dbReference type="ChEBI" id="CHEBI:57371"/>
        <dbReference type="ChEBI" id="CHEBI:57692"/>
        <dbReference type="ChEBI" id="CHEBI:58307"/>
        <dbReference type="EC" id="1.3.8.1"/>
    </reaction>
    <physiologicalReaction direction="left-to-right" evidence="13">
        <dbReference type="Rhea" id="RHEA:24005"/>
    </physiologicalReaction>
</comment>
<dbReference type="InterPro" id="IPR006089">
    <property type="entry name" value="Acyl-CoA_DH_CS"/>
</dbReference>
<comment type="function">
    <text evidence="10">Short-chain specific acyl-CoA dehydrogenase is one of the acyl-CoA dehydrogenases that catalyze the first step of mitochondrial fatty acid beta-oxidation, an aerobic process breaking down fatty acids into acetyl-CoA and allowing the production of energy from fats. The first step of fatty acid beta-oxidation consists in the removal of one hydrogen from C-2 and C-3 of the straight-chain fatty acyl-CoA thioester, resulting in the formation of trans-2-enoyl-CoA. Among the different mitochondrial acyl-CoA dehydrogenases, short-chain specific acyl-CoA dehydrogenase acts specifically on acyl-CoAs with saturated 4 to 6 carbons long primary chains.</text>
</comment>
<evidence type="ECO:0000313" key="19">
    <source>
        <dbReference type="Proteomes" id="UP001159042"/>
    </source>
</evidence>
<dbReference type="InterPro" id="IPR046373">
    <property type="entry name" value="Acyl-CoA_Oxase/DH_mid-dom_sf"/>
</dbReference>
<dbReference type="InterPro" id="IPR036250">
    <property type="entry name" value="AcylCo_DH-like_C"/>
</dbReference>
<dbReference type="GO" id="GO:0033539">
    <property type="term" value="P:fatty acid beta-oxidation using acyl-CoA dehydrogenase"/>
    <property type="evidence" value="ECO:0007669"/>
    <property type="project" value="TreeGrafter"/>
</dbReference>
<dbReference type="GO" id="GO:0016937">
    <property type="term" value="F:short-chain fatty acyl-CoA dehydrogenase activity"/>
    <property type="evidence" value="ECO:0007669"/>
    <property type="project" value="UniProtKB-EC"/>
</dbReference>
<dbReference type="SUPFAM" id="SSF47203">
    <property type="entry name" value="Acyl-CoA dehydrogenase C-terminal domain-like"/>
    <property type="match status" value="1"/>
</dbReference>
<evidence type="ECO:0000259" key="16">
    <source>
        <dbReference type="Pfam" id="PF02770"/>
    </source>
</evidence>
<dbReference type="Proteomes" id="UP001159042">
    <property type="component" value="Unassembled WGS sequence"/>
</dbReference>
<evidence type="ECO:0000256" key="8">
    <source>
        <dbReference type="ARBA" id="ARBA00031895"/>
    </source>
</evidence>
<dbReference type="FunFam" id="2.40.110.10:FF:000001">
    <property type="entry name" value="Acyl-CoA dehydrogenase, mitochondrial"/>
    <property type="match status" value="1"/>
</dbReference>
<keyword evidence="19" id="KW-1185">Reference proteome</keyword>
<feature type="domain" description="Acyl-CoA dehydrogenase/oxidase C-terminal" evidence="15">
    <location>
        <begin position="499"/>
        <end position="645"/>
    </location>
</feature>
<evidence type="ECO:0000256" key="9">
    <source>
        <dbReference type="ARBA" id="ARBA00044204"/>
    </source>
</evidence>
<dbReference type="Gene3D" id="3.40.50.300">
    <property type="entry name" value="P-loop containing nucleotide triphosphate hydrolases"/>
    <property type="match status" value="1"/>
</dbReference>
<dbReference type="FunFam" id="1.20.140.10:FF:000004">
    <property type="entry name" value="Acyl-CoA dehydrogenase FadE25"/>
    <property type="match status" value="1"/>
</dbReference>
<comment type="catalytic activity">
    <reaction evidence="11">
        <text>pentanoyl-CoA + oxidized [electron-transfer flavoprotein] + H(+) = (2E)-pentenoyl-CoA + reduced [electron-transfer flavoprotein]</text>
        <dbReference type="Rhea" id="RHEA:43456"/>
        <dbReference type="Rhea" id="RHEA-COMP:10685"/>
        <dbReference type="Rhea" id="RHEA-COMP:10686"/>
        <dbReference type="ChEBI" id="CHEBI:15378"/>
        <dbReference type="ChEBI" id="CHEBI:57389"/>
        <dbReference type="ChEBI" id="CHEBI:57692"/>
        <dbReference type="ChEBI" id="CHEBI:58307"/>
        <dbReference type="ChEBI" id="CHEBI:86160"/>
    </reaction>
    <physiologicalReaction direction="left-to-right" evidence="11">
        <dbReference type="Rhea" id="RHEA:43457"/>
    </physiologicalReaction>
</comment>
<sequence length="653" mass="71957">MLVLIWHLQSPKPKWNWQPIVLFRTLLKTAGKCLPQRRIITKSKTWKSFDFGIESEVKSKLLIKNGKANVSSTKVANKVVNRKCIDFHNEMIPKSVGDLAVHSKKVQEVEKWLTSNVLNKETVKGSFLLLSGPTGCGKTATLNVLCKKLGIQISEWINPVDQGYEVLKTINQVRRFTEFLTDSKWNSLFDADDVNRITLVKDFPNIVAHRPEEFCNILSECHGKLKYPVVFISTDTNNNAINFTRTLFTDDIMLKYDITQISLPNNSARFFSLHKLSEEHLMLQKTCRDFAETELKPIAAELDRDHIFPAEQIKKMGELGLLAVNVSEKYGGAGQDYLALAVAVEEIAKACGGTGTIMSVHNCLYVNLIDKFGTEDQKEKFLKPFTTGTLGCFALSEPEAGSDVGAMLTTATLDGGSYVLNGTKSWVTSGAEGKAAVVFATVDKKLKHKGITGFLVPLPWAGVSLGKKENKLGIRCSSTCNIILEDVRIPKENVLGTVGGGFKMAMEQLDKARVGIASQALGIGQAALEIAVDYAAHRKAFGQPINQLQAVKLRIADMAVKLEAARLLVWRAAVCCDEPQRTTKESSMAKLAASEAATFVSHSAIQILGGMGYVADLPAERYYRDARITEIYAGVNDVQRLLIGDLIIKELQN</sequence>
<dbReference type="InterPro" id="IPR027417">
    <property type="entry name" value="P-loop_NTPase"/>
</dbReference>
<evidence type="ECO:0000256" key="7">
    <source>
        <dbReference type="ARBA" id="ARBA00023002"/>
    </source>
</evidence>
<dbReference type="GO" id="GO:0005739">
    <property type="term" value="C:mitochondrion"/>
    <property type="evidence" value="ECO:0007669"/>
    <property type="project" value="TreeGrafter"/>
</dbReference>
<dbReference type="InterPro" id="IPR009075">
    <property type="entry name" value="AcylCo_DH/oxidase_C"/>
</dbReference>
<evidence type="ECO:0000256" key="5">
    <source>
        <dbReference type="ARBA" id="ARBA00022630"/>
    </source>
</evidence>
<dbReference type="EC" id="1.3.8.1" evidence="4"/>
<dbReference type="AlphaFoldDB" id="A0AAV8VNL5"/>
<comment type="cofactor">
    <cofactor evidence="1 14">
        <name>FAD</name>
        <dbReference type="ChEBI" id="CHEBI:57692"/>
    </cofactor>
</comment>
<feature type="domain" description="Acyl-CoA dehydrogenase/oxidase N-terminal" evidence="17">
    <location>
        <begin position="277"/>
        <end position="388"/>
    </location>
</feature>
<evidence type="ECO:0000256" key="2">
    <source>
        <dbReference type="ARBA" id="ARBA00005198"/>
    </source>
</evidence>
<evidence type="ECO:0000256" key="1">
    <source>
        <dbReference type="ARBA" id="ARBA00001974"/>
    </source>
</evidence>
<accession>A0AAV8VNL5</accession>
<dbReference type="FunFam" id="1.10.540.10:FF:000002">
    <property type="entry name" value="Acyl-CoA dehydrogenase FadE19"/>
    <property type="match status" value="1"/>
</dbReference>
<evidence type="ECO:0000256" key="3">
    <source>
        <dbReference type="ARBA" id="ARBA00009347"/>
    </source>
</evidence>
<evidence type="ECO:0000313" key="18">
    <source>
        <dbReference type="EMBL" id="KAJ8916006.1"/>
    </source>
</evidence>
<dbReference type="Pfam" id="PF02771">
    <property type="entry name" value="Acyl-CoA_dh_N"/>
    <property type="match status" value="1"/>
</dbReference>
<evidence type="ECO:0000259" key="15">
    <source>
        <dbReference type="Pfam" id="PF00441"/>
    </source>
</evidence>
<evidence type="ECO:0000256" key="4">
    <source>
        <dbReference type="ARBA" id="ARBA00012046"/>
    </source>
</evidence>
<dbReference type="Gene3D" id="1.10.540.10">
    <property type="entry name" value="Acyl-CoA dehydrogenase/oxidase, N-terminal domain"/>
    <property type="match status" value="1"/>
</dbReference>
<dbReference type="PANTHER" id="PTHR43884">
    <property type="entry name" value="ACYL-COA DEHYDROGENASE"/>
    <property type="match status" value="1"/>
</dbReference>
<dbReference type="SUPFAM" id="SSF52540">
    <property type="entry name" value="P-loop containing nucleoside triphosphate hydrolases"/>
    <property type="match status" value="1"/>
</dbReference>
<evidence type="ECO:0000256" key="11">
    <source>
        <dbReference type="ARBA" id="ARBA00048499"/>
    </source>
</evidence>
<dbReference type="GO" id="GO:0050660">
    <property type="term" value="F:flavin adenine dinucleotide binding"/>
    <property type="evidence" value="ECO:0007669"/>
    <property type="project" value="InterPro"/>
</dbReference>
<dbReference type="CDD" id="cd01158">
    <property type="entry name" value="SCAD_SBCAD"/>
    <property type="match status" value="1"/>
</dbReference>
<evidence type="ECO:0000256" key="12">
    <source>
        <dbReference type="ARBA" id="ARBA00049192"/>
    </source>
</evidence>
<comment type="similarity">
    <text evidence="3 14">Belongs to the acyl-CoA dehydrogenase family.</text>
</comment>
<protein>
    <recommendedName>
        <fullName evidence="9">Short-chain specific acyl-CoA dehydrogenase, mitochondrial</fullName>
        <ecNumber evidence="4">1.3.8.1</ecNumber>
    </recommendedName>
    <alternativeName>
        <fullName evidence="8">Butyryl-CoA dehydrogenase</fullName>
    </alternativeName>
</protein>
<reference evidence="18 19" key="1">
    <citation type="journal article" date="2023" name="Insect Mol. Biol.">
        <title>Genome sequencing provides insights into the evolution of gene families encoding plant cell wall-degrading enzymes in longhorned beetles.</title>
        <authorList>
            <person name="Shin N.R."/>
            <person name="Okamura Y."/>
            <person name="Kirsch R."/>
            <person name="Pauchet Y."/>
        </authorList>
    </citation>
    <scope>NUCLEOTIDE SEQUENCE [LARGE SCALE GENOMIC DNA]</scope>
    <source>
        <strain evidence="18">EAD_L_NR</strain>
    </source>
</reference>
<dbReference type="Pfam" id="PF02770">
    <property type="entry name" value="Acyl-CoA_dh_M"/>
    <property type="match status" value="1"/>
</dbReference>
<keyword evidence="6 14" id="KW-0274">FAD</keyword>
<keyword evidence="5 14" id="KW-0285">Flavoprotein</keyword>
<dbReference type="GO" id="GO:0046359">
    <property type="term" value="P:butyrate catabolic process"/>
    <property type="evidence" value="ECO:0007669"/>
    <property type="project" value="TreeGrafter"/>
</dbReference>
<dbReference type="PANTHER" id="PTHR43884:SF26">
    <property type="entry name" value="MEDIUM-CHAIN SPECIFIC ACYL-COA DEHYDROGENASE, MITOCHONDRIAL-LIKE PROTEIN-RELATED"/>
    <property type="match status" value="1"/>
</dbReference>
<dbReference type="PROSITE" id="PS00073">
    <property type="entry name" value="ACYL_COA_DH_2"/>
    <property type="match status" value="1"/>
</dbReference>
<gene>
    <name evidence="18" type="ORF">NQ315_016684</name>
</gene>
<dbReference type="InterPro" id="IPR037069">
    <property type="entry name" value="AcylCoA_DH/ox_N_sf"/>
</dbReference>
<feature type="domain" description="Acyl-CoA oxidase/dehydrogenase middle" evidence="16">
    <location>
        <begin position="392"/>
        <end position="487"/>
    </location>
</feature>
<dbReference type="Pfam" id="PF00441">
    <property type="entry name" value="Acyl-CoA_dh_1"/>
    <property type="match status" value="1"/>
</dbReference>
<dbReference type="Gene3D" id="1.20.140.10">
    <property type="entry name" value="Butyryl-CoA Dehydrogenase, subunit A, domain 3"/>
    <property type="match status" value="1"/>
</dbReference>
<dbReference type="EMBL" id="JANEYG010000047">
    <property type="protein sequence ID" value="KAJ8916006.1"/>
    <property type="molecule type" value="Genomic_DNA"/>
</dbReference>
<dbReference type="InterPro" id="IPR009100">
    <property type="entry name" value="AcylCoA_DH/oxidase_NM_dom_sf"/>
</dbReference>
<organism evidence="18 19">
    <name type="scientific">Exocentrus adspersus</name>
    <dbReference type="NCBI Taxonomy" id="1586481"/>
    <lineage>
        <taxon>Eukaryota</taxon>
        <taxon>Metazoa</taxon>
        <taxon>Ecdysozoa</taxon>
        <taxon>Arthropoda</taxon>
        <taxon>Hexapoda</taxon>
        <taxon>Insecta</taxon>
        <taxon>Pterygota</taxon>
        <taxon>Neoptera</taxon>
        <taxon>Endopterygota</taxon>
        <taxon>Coleoptera</taxon>
        <taxon>Polyphaga</taxon>
        <taxon>Cucujiformia</taxon>
        <taxon>Chrysomeloidea</taxon>
        <taxon>Cerambycidae</taxon>
        <taxon>Lamiinae</taxon>
        <taxon>Acanthocinini</taxon>
        <taxon>Exocentrus</taxon>
    </lineage>
</organism>
<dbReference type="Pfam" id="PF03215">
    <property type="entry name" value="Rad17"/>
    <property type="match status" value="1"/>
</dbReference>
<name>A0AAV8VNL5_9CUCU</name>
<dbReference type="SUPFAM" id="SSF56645">
    <property type="entry name" value="Acyl-CoA dehydrogenase NM domain-like"/>
    <property type="match status" value="1"/>
</dbReference>
<dbReference type="Gene3D" id="2.40.110.10">
    <property type="entry name" value="Butyryl-CoA Dehydrogenase, subunit A, domain 2"/>
    <property type="match status" value="1"/>
</dbReference>
<evidence type="ECO:0000256" key="14">
    <source>
        <dbReference type="RuleBase" id="RU362125"/>
    </source>
</evidence>
<evidence type="ECO:0000256" key="10">
    <source>
        <dbReference type="ARBA" id="ARBA00045387"/>
    </source>
</evidence>
<comment type="pathway">
    <text evidence="2">Lipid metabolism; mitochondrial fatty acid beta-oxidation.</text>
</comment>
<dbReference type="InterPro" id="IPR013786">
    <property type="entry name" value="AcylCoA_DH/ox_N"/>
</dbReference>
<dbReference type="PROSITE" id="PS00072">
    <property type="entry name" value="ACYL_COA_DH_1"/>
    <property type="match status" value="1"/>
</dbReference>
<keyword evidence="7 14" id="KW-0560">Oxidoreductase</keyword>